<dbReference type="InterPro" id="IPR050834">
    <property type="entry name" value="Glycosyltransf_2"/>
</dbReference>
<gene>
    <name evidence="2" type="ORF">EV196_10875</name>
</gene>
<protein>
    <submittedName>
        <fullName evidence="2">GT2 family glycosyltransferase</fullName>
    </submittedName>
</protein>
<accession>A0A4R1RDK0</accession>
<dbReference type="EMBL" id="SLUP01000008">
    <property type="protein sequence ID" value="TCL63879.1"/>
    <property type="molecule type" value="Genomic_DNA"/>
</dbReference>
<evidence type="ECO:0000259" key="1">
    <source>
        <dbReference type="Pfam" id="PF00535"/>
    </source>
</evidence>
<proteinExistence type="predicted"/>
<dbReference type="GO" id="GO:0016740">
    <property type="term" value="F:transferase activity"/>
    <property type="evidence" value="ECO:0007669"/>
    <property type="project" value="UniProtKB-KW"/>
</dbReference>
<comment type="caution">
    <text evidence="2">The sequence shown here is derived from an EMBL/GenBank/DDBJ whole genome shotgun (WGS) entry which is preliminary data.</text>
</comment>
<dbReference type="SUPFAM" id="SSF53448">
    <property type="entry name" value="Nucleotide-diphospho-sugar transferases"/>
    <property type="match status" value="1"/>
</dbReference>
<evidence type="ECO:0000313" key="3">
    <source>
        <dbReference type="Proteomes" id="UP000295455"/>
    </source>
</evidence>
<sequence>MLKKGVSIVLCTYNGKERLAPTLSHLAKQKLNIPCEIIFVDNASTDGTKNFADDFWKENGNLHIAYQSYVQSIPGKSYAQELGYEKANYEYLLICDDDNWLCDTYVQNAYDVMESDDSIGALGGWCDAVFEKEKPEWFDNLSKYFAISKQGNVSGDITNKKGCLYGAGMVVRKSHWQTLQTLGFKQQLTCRKGTSLSSGGDTEHSYALRLLGYKIWFDERLYFKHFMSNSRLNLSYISRLRKGMTDANFILKPYLDLISNKEQTKNTLRKEANTLLLKHWKKNLFYLMFGNFSKKEDSKHFFRTLKKMYFNFEVYQQSKESILKWKSNR</sequence>
<dbReference type="Gene3D" id="3.90.550.10">
    <property type="entry name" value="Spore Coat Polysaccharide Biosynthesis Protein SpsA, Chain A"/>
    <property type="match status" value="1"/>
</dbReference>
<dbReference type="InterPro" id="IPR029044">
    <property type="entry name" value="Nucleotide-diphossugar_trans"/>
</dbReference>
<feature type="domain" description="Glycosyltransferase 2-like" evidence="1">
    <location>
        <begin position="7"/>
        <end position="137"/>
    </location>
</feature>
<reference evidence="2 3" key="1">
    <citation type="submission" date="2019-03" db="EMBL/GenBank/DDBJ databases">
        <title>Genomic Encyclopedia of Type Strains, Phase IV (KMG-IV): sequencing the most valuable type-strain genomes for metagenomic binning, comparative biology and taxonomic classification.</title>
        <authorList>
            <person name="Goeker M."/>
        </authorList>
    </citation>
    <scope>NUCLEOTIDE SEQUENCE [LARGE SCALE GENOMIC DNA]</scope>
    <source>
        <strain evidence="2 3">DSM 18792</strain>
    </source>
</reference>
<keyword evidence="2" id="KW-0808">Transferase</keyword>
<dbReference type="OrthoDB" id="786280at2"/>
<dbReference type="Pfam" id="PF00535">
    <property type="entry name" value="Glycos_transf_2"/>
    <property type="match status" value="1"/>
</dbReference>
<dbReference type="RefSeq" id="WP_132218717.1">
    <property type="nucleotide sequence ID" value="NZ_OX156936.1"/>
</dbReference>
<keyword evidence="3" id="KW-1185">Reference proteome</keyword>
<organism evidence="2 3">
    <name type="scientific">Mariniflexile fucanivorans</name>
    <dbReference type="NCBI Taxonomy" id="264023"/>
    <lineage>
        <taxon>Bacteria</taxon>
        <taxon>Pseudomonadati</taxon>
        <taxon>Bacteroidota</taxon>
        <taxon>Flavobacteriia</taxon>
        <taxon>Flavobacteriales</taxon>
        <taxon>Flavobacteriaceae</taxon>
        <taxon>Mariniflexile</taxon>
    </lineage>
</organism>
<dbReference type="AlphaFoldDB" id="A0A4R1RDK0"/>
<name>A0A4R1RDK0_9FLAO</name>
<dbReference type="InterPro" id="IPR001173">
    <property type="entry name" value="Glyco_trans_2-like"/>
</dbReference>
<dbReference type="PANTHER" id="PTHR43685">
    <property type="entry name" value="GLYCOSYLTRANSFERASE"/>
    <property type="match status" value="1"/>
</dbReference>
<evidence type="ECO:0000313" key="2">
    <source>
        <dbReference type="EMBL" id="TCL63879.1"/>
    </source>
</evidence>
<dbReference type="Proteomes" id="UP000295455">
    <property type="component" value="Unassembled WGS sequence"/>
</dbReference>
<dbReference type="PANTHER" id="PTHR43685:SF2">
    <property type="entry name" value="GLYCOSYLTRANSFERASE 2-LIKE DOMAIN-CONTAINING PROTEIN"/>
    <property type="match status" value="1"/>
</dbReference>
<dbReference type="CDD" id="cd00761">
    <property type="entry name" value="Glyco_tranf_GTA_type"/>
    <property type="match status" value="1"/>
</dbReference>